<dbReference type="InterPro" id="IPR005024">
    <property type="entry name" value="Snf7_fam"/>
</dbReference>
<proteinExistence type="predicted"/>
<dbReference type="GO" id="GO:0007034">
    <property type="term" value="P:vacuolar transport"/>
    <property type="evidence" value="ECO:0007669"/>
    <property type="project" value="InterPro"/>
</dbReference>
<dbReference type="AlphaFoldDB" id="A0A2K3NG22"/>
<evidence type="ECO:0000313" key="1">
    <source>
        <dbReference type="EMBL" id="PNY01986.1"/>
    </source>
</evidence>
<dbReference type="STRING" id="57577.A0A2K3NG22"/>
<organism evidence="1 2">
    <name type="scientific">Trifolium pratense</name>
    <name type="common">Red clover</name>
    <dbReference type="NCBI Taxonomy" id="57577"/>
    <lineage>
        <taxon>Eukaryota</taxon>
        <taxon>Viridiplantae</taxon>
        <taxon>Streptophyta</taxon>
        <taxon>Embryophyta</taxon>
        <taxon>Tracheophyta</taxon>
        <taxon>Spermatophyta</taxon>
        <taxon>Magnoliopsida</taxon>
        <taxon>eudicotyledons</taxon>
        <taxon>Gunneridae</taxon>
        <taxon>Pentapetalae</taxon>
        <taxon>rosids</taxon>
        <taxon>fabids</taxon>
        <taxon>Fabales</taxon>
        <taxon>Fabaceae</taxon>
        <taxon>Papilionoideae</taxon>
        <taxon>50 kb inversion clade</taxon>
        <taxon>NPAAA clade</taxon>
        <taxon>Hologalegina</taxon>
        <taxon>IRL clade</taxon>
        <taxon>Trifolieae</taxon>
        <taxon>Trifolium</taxon>
    </lineage>
</organism>
<dbReference type="PANTHER" id="PTHR10476">
    <property type="entry name" value="CHARGED MULTIVESICULAR BODY PROTEIN"/>
    <property type="match status" value="1"/>
</dbReference>
<reference evidence="1 2" key="2">
    <citation type="journal article" date="2017" name="Front. Plant Sci.">
        <title>Gene Classification and Mining of Molecular Markers Useful in Red Clover (Trifolium pratense) Breeding.</title>
        <authorList>
            <person name="Istvanek J."/>
            <person name="Dluhosova J."/>
            <person name="Dluhos P."/>
            <person name="Patkova L."/>
            <person name="Nedelnik J."/>
            <person name="Repkova J."/>
        </authorList>
    </citation>
    <scope>NUCLEOTIDE SEQUENCE [LARGE SCALE GENOMIC DNA]</scope>
    <source>
        <strain evidence="2">cv. Tatra</strain>
        <tissue evidence="1">Young leaves</tissue>
    </source>
</reference>
<dbReference type="Pfam" id="PF03357">
    <property type="entry name" value="Snf7"/>
    <property type="match status" value="1"/>
</dbReference>
<dbReference type="Gene3D" id="6.10.140.1230">
    <property type="match status" value="1"/>
</dbReference>
<protein>
    <submittedName>
        <fullName evidence="1">Charged multivesicular body protein 1-like</fullName>
    </submittedName>
</protein>
<name>A0A2K3NG22_TRIPR</name>
<dbReference type="Proteomes" id="UP000236291">
    <property type="component" value="Unassembled WGS sequence"/>
</dbReference>
<evidence type="ECO:0000313" key="2">
    <source>
        <dbReference type="Proteomes" id="UP000236291"/>
    </source>
</evidence>
<accession>A0A2K3NG22</accession>
<dbReference type="EMBL" id="ASHM01020780">
    <property type="protein sequence ID" value="PNY01986.1"/>
    <property type="molecule type" value="Genomic_DNA"/>
</dbReference>
<dbReference type="OrthoDB" id="10266568at2759"/>
<gene>
    <name evidence="1" type="ORF">L195_g025289</name>
</gene>
<comment type="caution">
    <text evidence="1">The sequence shown here is derived from an EMBL/GenBank/DDBJ whole genome shotgun (WGS) entry which is preliminary data.</text>
</comment>
<reference evidence="1 2" key="1">
    <citation type="journal article" date="2014" name="Am. J. Bot.">
        <title>Genome assembly and annotation for red clover (Trifolium pratense; Fabaceae).</title>
        <authorList>
            <person name="Istvanek J."/>
            <person name="Jaros M."/>
            <person name="Krenek A."/>
            <person name="Repkova J."/>
        </authorList>
    </citation>
    <scope>NUCLEOTIDE SEQUENCE [LARGE SCALE GENOMIC DNA]</scope>
    <source>
        <strain evidence="2">cv. Tatra</strain>
        <tissue evidence="1">Young leaves</tissue>
    </source>
</reference>
<sequence length="174" mass="19640">MENTENLVNRIMQLRFTSSSLSRRARNCQKEENAEKLKVKKAVENGNMDYARIYAENAIRKRKERMNCLELRMRLGAVSGSLGPQAKTWTISEAMGNIVKSLESSLATGDLQKLSETLYVFEMQFVNMDVQAEFMHLPMARSTSPSTPEYDVNSVMQEVADEYGLEVSVGLEAS</sequence>